<name>A0A3P7Y0X1_HELPZ</name>
<organism evidence="2">
    <name type="scientific">Heligmosomoides polygyrus</name>
    <name type="common">Parasitic roundworm</name>
    <dbReference type="NCBI Taxonomy" id="6339"/>
    <lineage>
        <taxon>Eukaryota</taxon>
        <taxon>Metazoa</taxon>
        <taxon>Ecdysozoa</taxon>
        <taxon>Nematoda</taxon>
        <taxon>Chromadorea</taxon>
        <taxon>Rhabditida</taxon>
        <taxon>Rhabditina</taxon>
        <taxon>Rhabditomorpha</taxon>
        <taxon>Strongyloidea</taxon>
        <taxon>Heligmosomidae</taxon>
        <taxon>Heligmosomoides</taxon>
    </lineage>
</organism>
<evidence type="ECO:0008006" key="3">
    <source>
        <dbReference type="Google" id="ProtNLM"/>
    </source>
</evidence>
<accession>A0A3P7Y0X1</accession>
<protein>
    <recommendedName>
        <fullName evidence="3">Ku domain-containing protein</fullName>
    </recommendedName>
</protein>
<dbReference type="SUPFAM" id="SSF100939">
    <property type="entry name" value="SPOC domain-like"/>
    <property type="match status" value="1"/>
</dbReference>
<gene>
    <name evidence="2" type="ORF">HPBE_LOCUS9413</name>
</gene>
<proteinExistence type="predicted"/>
<evidence type="ECO:0000256" key="1">
    <source>
        <dbReference type="SAM" id="MobiDB-lite"/>
    </source>
</evidence>
<dbReference type="EMBL" id="UZAH01026433">
    <property type="protein sequence ID" value="VDO80611.1"/>
    <property type="molecule type" value="Genomic_DNA"/>
</dbReference>
<feature type="compositionally biased region" description="Basic and acidic residues" evidence="1">
    <location>
        <begin position="154"/>
        <end position="168"/>
    </location>
</feature>
<dbReference type="AlphaFoldDB" id="A0A3P7Y0X1"/>
<feature type="region of interest" description="Disordered" evidence="1">
    <location>
        <begin position="147"/>
        <end position="168"/>
    </location>
</feature>
<dbReference type="OrthoDB" id="5836652at2759"/>
<dbReference type="InterPro" id="IPR016194">
    <property type="entry name" value="SPOC-like_C_dom_sf"/>
</dbReference>
<sequence length="213" mass="23961">MRAFSNIPFELGPGVKFSVSVYICSTAEKKYLDETENPIEKHQVWLPQDDQNEIEELGSSICKIIQASRFLYPDENSVLGSAFLGSCWRRKMTMVCRFCSPVPQMSTKGESRSDEIREYNFDGIHIAFLLRSAELVKDFHLDQLDNLAPAPSQKRGEENTEGSRAKKARPDLMLDSLTVAQLRAATTDNLAGTLKQSTKKTDVVAMLKKYFGV</sequence>
<evidence type="ECO:0000313" key="2">
    <source>
        <dbReference type="EMBL" id="VDO80611.1"/>
    </source>
</evidence>
<reference evidence="2" key="1">
    <citation type="submission" date="2018-11" db="EMBL/GenBank/DDBJ databases">
        <authorList>
            <consortium name="Pathogen Informatics"/>
        </authorList>
    </citation>
    <scope>NUCLEOTIDE SEQUENCE [LARGE SCALE GENOMIC DNA]</scope>
</reference>